<dbReference type="AlphaFoldDB" id="A0A162KNV9"/>
<dbReference type="PATRIC" id="fig|1538.10.peg.2654"/>
<evidence type="ECO:0000256" key="1">
    <source>
        <dbReference type="SAM" id="Phobius"/>
    </source>
</evidence>
<name>A0A162KNV9_9CLOT</name>
<feature type="transmembrane region" description="Helical" evidence="1">
    <location>
        <begin position="54"/>
        <end position="71"/>
    </location>
</feature>
<protein>
    <submittedName>
        <fullName evidence="2">ABC-2 family transporter protein</fullName>
    </submittedName>
</protein>
<reference evidence="2 3" key="1">
    <citation type="journal article" date="2015" name="Biotechnol. Bioeng.">
        <title>Genome sequence and phenotypic characterization of Caulobacter segnis.</title>
        <authorList>
            <person name="Patel S."/>
            <person name="Fletcher B."/>
            <person name="Scott D.C."/>
            <person name="Ely B."/>
        </authorList>
    </citation>
    <scope>NUCLEOTIDE SEQUENCE [LARGE SCALE GENOMIC DNA]</scope>
    <source>
        <strain evidence="2 3">ERI-2</strain>
    </source>
</reference>
<dbReference type="EMBL" id="LITT01000035">
    <property type="protein sequence ID" value="OAA84852.1"/>
    <property type="molecule type" value="Genomic_DNA"/>
</dbReference>
<accession>A0A162KNV9</accession>
<feature type="transmembrane region" description="Helical" evidence="1">
    <location>
        <begin position="132"/>
        <end position="154"/>
    </location>
</feature>
<dbReference type="Proteomes" id="UP000077407">
    <property type="component" value="Unassembled WGS sequence"/>
</dbReference>
<feature type="transmembrane region" description="Helical" evidence="1">
    <location>
        <begin position="12"/>
        <end position="34"/>
    </location>
</feature>
<keyword evidence="1" id="KW-1133">Transmembrane helix</keyword>
<comment type="caution">
    <text evidence="2">The sequence shown here is derived from an EMBL/GenBank/DDBJ whole genome shotgun (WGS) entry which is preliminary data.</text>
</comment>
<sequence length="228" mass="26319">MIKNEFIKFFTPLKISIYGGIILIFILLNDVLFADKASAIVTFHTLLYNDISSLIFMLPIILSPIVSDMITRDYECGCMKFFIIYKSKSKVLLCKIISLILITGIMIIFTFTILNVIYIFKDSVQIDIFLDIKMGLLFLTALMPVLLIYVLISILTKNSTIISLLVFLLIVMSDFIPKTIGNITPRRFLWECLLKNQIDKFSIILFSIYTIVLVFLNFKLFNKKELIH</sequence>
<keyword evidence="1" id="KW-0472">Membrane</keyword>
<gene>
    <name evidence="2" type="ORF">WY13_02755</name>
</gene>
<evidence type="ECO:0000313" key="3">
    <source>
        <dbReference type="Proteomes" id="UP000077407"/>
    </source>
</evidence>
<feature type="transmembrane region" description="Helical" evidence="1">
    <location>
        <begin position="92"/>
        <end position="120"/>
    </location>
</feature>
<proteinExistence type="predicted"/>
<feature type="transmembrane region" description="Helical" evidence="1">
    <location>
        <begin position="201"/>
        <end position="221"/>
    </location>
</feature>
<organism evidence="2 3">
    <name type="scientific">Clostridium ljungdahlii</name>
    <dbReference type="NCBI Taxonomy" id="1538"/>
    <lineage>
        <taxon>Bacteria</taxon>
        <taxon>Bacillati</taxon>
        <taxon>Bacillota</taxon>
        <taxon>Clostridia</taxon>
        <taxon>Eubacteriales</taxon>
        <taxon>Clostridiaceae</taxon>
        <taxon>Clostridium</taxon>
    </lineage>
</organism>
<dbReference type="RefSeq" id="WP_063556128.1">
    <property type="nucleotide sequence ID" value="NZ_LITT01000035.1"/>
</dbReference>
<dbReference type="OrthoDB" id="1900696at2"/>
<feature type="transmembrane region" description="Helical" evidence="1">
    <location>
        <begin position="161"/>
        <end position="181"/>
    </location>
</feature>
<evidence type="ECO:0000313" key="2">
    <source>
        <dbReference type="EMBL" id="OAA84852.1"/>
    </source>
</evidence>
<keyword evidence="1" id="KW-0812">Transmembrane</keyword>